<dbReference type="SUPFAM" id="SSF46689">
    <property type="entry name" value="Homeodomain-like"/>
    <property type="match status" value="2"/>
</dbReference>
<evidence type="ECO:0000313" key="6">
    <source>
        <dbReference type="Proteomes" id="UP000183766"/>
    </source>
</evidence>
<dbReference type="Pfam" id="PF12833">
    <property type="entry name" value="HTH_18"/>
    <property type="match status" value="1"/>
</dbReference>
<sequence>MSLFYLNEHTSCYNYSNFIEEGFRYYKFDKGINYEERLIKDCILFVLKGNLQFLYNEFEFTVSEGKMFFWSRNSLFNMYSSEESEVVVALFEGGISPCQKASFSDLFHLKKIIKYHMESLVIKDELRKFLELLVCYLEDGANCIHFHETKLKELFWNIRFYYSREEQANFFYTIIGRSQDLRNKVLNNYKECSTVKELASLCGLSLPAFKRQFIAEFGETPSKWMKMQLLGEIKYRLSVTDLSLGSIADEFDFASLAHFSRYCKRYLGCPPKEWREQINRRTEN</sequence>
<evidence type="ECO:0000313" key="5">
    <source>
        <dbReference type="EMBL" id="SFM36711.1"/>
    </source>
</evidence>
<dbReference type="PANTHER" id="PTHR43280">
    <property type="entry name" value="ARAC-FAMILY TRANSCRIPTIONAL REGULATOR"/>
    <property type="match status" value="1"/>
</dbReference>
<proteinExistence type="predicted"/>
<dbReference type="InterPro" id="IPR018060">
    <property type="entry name" value="HTH_AraC"/>
</dbReference>
<evidence type="ECO:0000256" key="2">
    <source>
        <dbReference type="ARBA" id="ARBA00023125"/>
    </source>
</evidence>
<dbReference type="Proteomes" id="UP000183766">
    <property type="component" value="Unassembled WGS sequence"/>
</dbReference>
<dbReference type="SMART" id="SM00342">
    <property type="entry name" value="HTH_ARAC"/>
    <property type="match status" value="1"/>
</dbReference>
<keyword evidence="3" id="KW-0804">Transcription</keyword>
<keyword evidence="1" id="KW-0805">Transcription regulation</keyword>
<dbReference type="EMBL" id="FOUM01000004">
    <property type="protein sequence ID" value="SFM36711.1"/>
    <property type="molecule type" value="Genomic_DNA"/>
</dbReference>
<dbReference type="InterPro" id="IPR009057">
    <property type="entry name" value="Homeodomain-like_sf"/>
</dbReference>
<protein>
    <submittedName>
        <fullName evidence="5">AraC-type DNA-binding protein</fullName>
    </submittedName>
</protein>
<dbReference type="PROSITE" id="PS01124">
    <property type="entry name" value="HTH_ARAC_FAMILY_2"/>
    <property type="match status" value="1"/>
</dbReference>
<dbReference type="PANTHER" id="PTHR43280:SF10">
    <property type="entry name" value="REGULATORY PROTEIN POCR"/>
    <property type="match status" value="1"/>
</dbReference>
<dbReference type="Gene3D" id="1.10.10.60">
    <property type="entry name" value="Homeodomain-like"/>
    <property type="match status" value="1"/>
</dbReference>
<gene>
    <name evidence="5" type="ORF">SAMN05216250_10419</name>
</gene>
<dbReference type="GO" id="GO:0003700">
    <property type="term" value="F:DNA-binding transcription factor activity"/>
    <property type="evidence" value="ECO:0007669"/>
    <property type="project" value="InterPro"/>
</dbReference>
<dbReference type="AlphaFoldDB" id="A0A1I4Q9D9"/>
<accession>A0A1I4Q9D9</accession>
<feature type="domain" description="HTH araC/xylS-type" evidence="4">
    <location>
        <begin position="179"/>
        <end position="277"/>
    </location>
</feature>
<evidence type="ECO:0000259" key="4">
    <source>
        <dbReference type="PROSITE" id="PS01124"/>
    </source>
</evidence>
<organism evidence="5 6">
    <name type="scientific">Bacteroides xylanisolvens</name>
    <dbReference type="NCBI Taxonomy" id="371601"/>
    <lineage>
        <taxon>Bacteria</taxon>
        <taxon>Pseudomonadati</taxon>
        <taxon>Bacteroidota</taxon>
        <taxon>Bacteroidia</taxon>
        <taxon>Bacteroidales</taxon>
        <taxon>Bacteroidaceae</taxon>
        <taxon>Bacteroides</taxon>
    </lineage>
</organism>
<evidence type="ECO:0000256" key="1">
    <source>
        <dbReference type="ARBA" id="ARBA00023015"/>
    </source>
</evidence>
<dbReference type="GO" id="GO:0043565">
    <property type="term" value="F:sequence-specific DNA binding"/>
    <property type="evidence" value="ECO:0007669"/>
    <property type="project" value="InterPro"/>
</dbReference>
<dbReference type="RefSeq" id="WP_074908881.1">
    <property type="nucleotide sequence ID" value="NZ_FOUM01000004.1"/>
</dbReference>
<evidence type="ECO:0000256" key="3">
    <source>
        <dbReference type="ARBA" id="ARBA00023163"/>
    </source>
</evidence>
<reference evidence="6" key="1">
    <citation type="submission" date="2016-10" db="EMBL/GenBank/DDBJ databases">
        <authorList>
            <person name="Varghese N."/>
            <person name="Submissions S."/>
        </authorList>
    </citation>
    <scope>NUCLEOTIDE SEQUENCE [LARGE SCALE GENOMIC DNA]</scope>
    <source>
        <strain evidence="6">NLAE-zl-C202</strain>
    </source>
</reference>
<keyword evidence="2 5" id="KW-0238">DNA-binding</keyword>
<name>A0A1I4Q9D9_9BACE</name>